<comment type="caution">
    <text evidence="6">The sequence shown here is derived from an EMBL/GenBank/DDBJ whole genome shotgun (WGS) entry which is preliminary data.</text>
</comment>
<proteinExistence type="inferred from homology"/>
<dbReference type="InterPro" id="IPR015590">
    <property type="entry name" value="Aldehyde_DH_dom"/>
</dbReference>
<dbReference type="SUPFAM" id="SSF53720">
    <property type="entry name" value="ALDH-like"/>
    <property type="match status" value="1"/>
</dbReference>
<evidence type="ECO:0000313" key="6">
    <source>
        <dbReference type="EMBL" id="PZG56080.1"/>
    </source>
</evidence>
<evidence type="ECO:0000256" key="4">
    <source>
        <dbReference type="RuleBase" id="RU003345"/>
    </source>
</evidence>
<evidence type="ECO:0000256" key="2">
    <source>
        <dbReference type="ARBA" id="ARBA00023002"/>
    </source>
</evidence>
<comment type="similarity">
    <text evidence="1 4">Belongs to the aldehyde dehydrogenase family.</text>
</comment>
<dbReference type="InterPro" id="IPR016162">
    <property type="entry name" value="Ald_DH_N"/>
</dbReference>
<dbReference type="Proteomes" id="UP000248544">
    <property type="component" value="Unassembled WGS sequence"/>
</dbReference>
<dbReference type="InterPro" id="IPR029510">
    <property type="entry name" value="Ald_DH_CS_GLU"/>
</dbReference>
<keyword evidence="7" id="KW-1185">Reference proteome</keyword>
<dbReference type="AlphaFoldDB" id="A0A2W2HZG5"/>
<feature type="active site" evidence="3">
    <location>
        <position position="253"/>
    </location>
</feature>
<evidence type="ECO:0000259" key="5">
    <source>
        <dbReference type="Pfam" id="PF00171"/>
    </source>
</evidence>
<dbReference type="InterPro" id="IPR016161">
    <property type="entry name" value="Ald_DH/histidinol_DH"/>
</dbReference>
<dbReference type="EMBL" id="POUA01000008">
    <property type="protein sequence ID" value="PZG56080.1"/>
    <property type="molecule type" value="Genomic_DNA"/>
</dbReference>
<dbReference type="PROSITE" id="PS00687">
    <property type="entry name" value="ALDEHYDE_DEHYDR_GLU"/>
    <property type="match status" value="1"/>
</dbReference>
<dbReference type="InterPro" id="IPR016163">
    <property type="entry name" value="Ald_DH_C"/>
</dbReference>
<reference evidence="6 7" key="1">
    <citation type="submission" date="2018-01" db="EMBL/GenBank/DDBJ databases">
        <title>Draft genome sequence of Sphaerisporangium sp. 7K107.</title>
        <authorList>
            <person name="Sahin N."/>
            <person name="Saygin H."/>
            <person name="Ay H."/>
        </authorList>
    </citation>
    <scope>NUCLEOTIDE SEQUENCE [LARGE SCALE GENOMIC DNA]</scope>
    <source>
        <strain evidence="6 7">7K107</strain>
    </source>
</reference>
<evidence type="ECO:0000256" key="1">
    <source>
        <dbReference type="ARBA" id="ARBA00009986"/>
    </source>
</evidence>
<dbReference type="Gene3D" id="3.40.605.10">
    <property type="entry name" value="Aldehyde Dehydrogenase, Chain A, domain 1"/>
    <property type="match status" value="1"/>
</dbReference>
<accession>A0A2W2HZG5</accession>
<evidence type="ECO:0000256" key="3">
    <source>
        <dbReference type="PROSITE-ProRule" id="PRU10007"/>
    </source>
</evidence>
<dbReference type="FunFam" id="3.40.309.10:FF:000009">
    <property type="entry name" value="Aldehyde dehydrogenase A"/>
    <property type="match status" value="1"/>
</dbReference>
<dbReference type="Pfam" id="PF00171">
    <property type="entry name" value="Aldedh"/>
    <property type="match status" value="1"/>
</dbReference>
<feature type="domain" description="Aldehyde dehydrogenase" evidence="5">
    <location>
        <begin position="19"/>
        <end position="480"/>
    </location>
</feature>
<protein>
    <submittedName>
        <fullName evidence="6">Aldehyde dehydrogenase</fullName>
    </submittedName>
</protein>
<sequence length="491" mass="52969">MSGVIRPRPVALNLIDGQWVDSPDHRPSHDPATGGELGHFAYADKVLTQTAIDAAARAFEESDWKQNRRLRHRVLNSMADLVEQHSSQLIEMLALENGKVRGEAAFEVGMIPPKLRWWAAMALTAQGRSADMGEGRTSILLREPVGVAGVIVPFNSPLILSVRSLGPALAAGTTVVVKFPEETALVNSFFAEVLHRADGLPDGVFNAVNSDREGGAALVDSPQVPVISFTGGTRTGRAIATAAAERLKRCSLELGGKSPMILFETADLDAAEPVLEKAITTFAGQFCMAGSRLLVHESIADQVRERMTARLGKVEVGPAADPSSSMGPLMKPQDVERVDAVVREAIDSGARVLVRGGPVTEGPLSRGAFYRPTLLEIDDPKLPIVQEETFGPVLTLQTFSTEDEAVRLANDSDYGLAASVWSRDLDQPLRVARKLRVGTVWINEWAVVHDEFEEGGYKQSGLERLNGFSGMDDFLEAKHITQSDAAGRSGH</sequence>
<dbReference type="GO" id="GO:0016620">
    <property type="term" value="F:oxidoreductase activity, acting on the aldehyde or oxo group of donors, NAD or NADP as acceptor"/>
    <property type="evidence" value="ECO:0007669"/>
    <property type="project" value="InterPro"/>
</dbReference>
<dbReference type="PANTHER" id="PTHR11699">
    <property type="entry name" value="ALDEHYDE DEHYDROGENASE-RELATED"/>
    <property type="match status" value="1"/>
</dbReference>
<keyword evidence="2 4" id="KW-0560">Oxidoreductase</keyword>
<dbReference type="Gene3D" id="3.40.309.10">
    <property type="entry name" value="Aldehyde Dehydrogenase, Chain A, domain 2"/>
    <property type="match status" value="1"/>
</dbReference>
<evidence type="ECO:0000313" key="7">
    <source>
        <dbReference type="Proteomes" id="UP000248544"/>
    </source>
</evidence>
<organism evidence="6 7">
    <name type="scientific">Spongiactinospora gelatinilytica</name>
    <dbReference type="NCBI Taxonomy" id="2666298"/>
    <lineage>
        <taxon>Bacteria</taxon>
        <taxon>Bacillati</taxon>
        <taxon>Actinomycetota</taxon>
        <taxon>Actinomycetes</taxon>
        <taxon>Streptosporangiales</taxon>
        <taxon>Streptosporangiaceae</taxon>
        <taxon>Spongiactinospora</taxon>
    </lineage>
</organism>
<name>A0A2W2HZG5_9ACTN</name>
<dbReference type="RefSeq" id="WP_111165330.1">
    <property type="nucleotide sequence ID" value="NZ_POUA01000008.1"/>
</dbReference>
<gene>
    <name evidence="6" type="ORF">C1I98_02060</name>
</gene>